<feature type="transmembrane region" description="Helical" evidence="5">
    <location>
        <begin position="374"/>
        <end position="395"/>
    </location>
</feature>
<feature type="transmembrane region" description="Helical" evidence="5">
    <location>
        <begin position="439"/>
        <end position="456"/>
    </location>
</feature>
<evidence type="ECO:0000256" key="2">
    <source>
        <dbReference type="ARBA" id="ARBA00022692"/>
    </source>
</evidence>
<proteinExistence type="predicted"/>
<dbReference type="OrthoDB" id="2585655at2759"/>
<name>A0A3M7FZF1_HORWE</name>
<dbReference type="InterPro" id="IPR036259">
    <property type="entry name" value="MFS_trans_sf"/>
</dbReference>
<dbReference type="EMBL" id="QWIR01000018">
    <property type="protein sequence ID" value="RMY93814.1"/>
    <property type="molecule type" value="Genomic_DNA"/>
</dbReference>
<dbReference type="PANTHER" id="PTHR23502:SF2">
    <property type="entry name" value="TRANSPORTER, PUTATIVE (AFU_ORTHOLOGUE AFUA_2G08910)-RELATED"/>
    <property type="match status" value="1"/>
</dbReference>
<feature type="transmembrane region" description="Helical" evidence="5">
    <location>
        <begin position="71"/>
        <end position="89"/>
    </location>
</feature>
<dbReference type="GO" id="GO:0005886">
    <property type="term" value="C:plasma membrane"/>
    <property type="evidence" value="ECO:0007669"/>
    <property type="project" value="TreeGrafter"/>
</dbReference>
<feature type="transmembrane region" description="Helical" evidence="5">
    <location>
        <begin position="139"/>
        <end position="158"/>
    </location>
</feature>
<keyword evidence="2 5" id="KW-0812">Transmembrane</keyword>
<comment type="caution">
    <text evidence="7">The sequence shown here is derived from an EMBL/GenBank/DDBJ whole genome shotgun (WGS) entry which is preliminary data.</text>
</comment>
<feature type="transmembrane region" description="Helical" evidence="5">
    <location>
        <begin position="290"/>
        <end position="313"/>
    </location>
</feature>
<feature type="domain" description="Major facilitator superfamily (MFS) profile" evidence="6">
    <location>
        <begin position="73"/>
        <end position="497"/>
    </location>
</feature>
<dbReference type="InterPro" id="IPR020846">
    <property type="entry name" value="MFS_dom"/>
</dbReference>
<evidence type="ECO:0000256" key="1">
    <source>
        <dbReference type="ARBA" id="ARBA00004141"/>
    </source>
</evidence>
<organism evidence="7 8">
    <name type="scientific">Hortaea werneckii</name>
    <name type="common">Black yeast</name>
    <name type="synonym">Cladosporium werneckii</name>
    <dbReference type="NCBI Taxonomy" id="91943"/>
    <lineage>
        <taxon>Eukaryota</taxon>
        <taxon>Fungi</taxon>
        <taxon>Dikarya</taxon>
        <taxon>Ascomycota</taxon>
        <taxon>Pezizomycotina</taxon>
        <taxon>Dothideomycetes</taxon>
        <taxon>Dothideomycetidae</taxon>
        <taxon>Mycosphaerellales</taxon>
        <taxon>Teratosphaeriaceae</taxon>
        <taxon>Hortaea</taxon>
    </lineage>
</organism>
<sequence length="519" mass="57899">MSSDAAGGKREQEWIEESLEPVHTNIESSNPAALSREHREYLLQRHGTFELDPIPDANDADPYNWPQSRKIINLILVAFHAMMGTFTAASIQCAFEDIAEDLHVSLTRASYLTSLQIAILGGAPLFWRPLSNRFGRRPIFLISLTCSLIGNIGCAYSPTNATMGVCRAITAFFISPAAAIGSAVVAETFFKKERGKFMGVWTLMVTIGVPIAPFLFGFAALRVGYRWIYYVLAITNGVQLVFYTLLGPETRYIRQGVQHAGSSFRQEFLTFKRIDPTPLSWYDFVQPLTFFRFPCVILPAFAYAMVFLFGSILPTVEVPQLFGEKFHFNAQQLGLQFLAVIIGSVLGEQIGGFSSDKWMGYRTKQIGRAPELEFRLWLSYLGIVCTIVGIIVFLIQLERAPELHWNVTPLVGAAIAAAGNQIVTTVMITYAVDCYREEAASVGVLITFVRQIWGFIGPFWFPPMFENIGLYGSAGLAAGLMFGFSLLPTIFIQYKGRSLRHWGSSSQLLYGWSWISHDS</sequence>
<dbReference type="Gene3D" id="1.20.1250.20">
    <property type="entry name" value="MFS general substrate transporter like domains"/>
    <property type="match status" value="1"/>
</dbReference>
<evidence type="ECO:0000313" key="7">
    <source>
        <dbReference type="EMBL" id="RMY93814.1"/>
    </source>
</evidence>
<feature type="transmembrane region" description="Helical" evidence="5">
    <location>
        <begin position="109"/>
        <end position="127"/>
    </location>
</feature>
<accession>A0A3M7FZF1</accession>
<dbReference type="FunFam" id="1.20.1250.20:FF:000318">
    <property type="entry name" value="MFS multidrug transporter, putative"/>
    <property type="match status" value="1"/>
</dbReference>
<dbReference type="Proteomes" id="UP000268823">
    <property type="component" value="Unassembled WGS sequence"/>
</dbReference>
<evidence type="ECO:0000256" key="5">
    <source>
        <dbReference type="SAM" id="Phobius"/>
    </source>
</evidence>
<dbReference type="PANTHER" id="PTHR23502">
    <property type="entry name" value="MAJOR FACILITATOR SUPERFAMILY"/>
    <property type="match status" value="1"/>
</dbReference>
<feature type="transmembrane region" description="Helical" evidence="5">
    <location>
        <begin position="333"/>
        <end position="353"/>
    </location>
</feature>
<feature type="transmembrane region" description="Helical" evidence="5">
    <location>
        <begin position="197"/>
        <end position="221"/>
    </location>
</feature>
<reference evidence="7 8" key="1">
    <citation type="journal article" date="2018" name="BMC Genomics">
        <title>Genomic evidence for intraspecific hybridization in a clonal and extremely halotolerant yeast.</title>
        <authorList>
            <person name="Gostincar C."/>
            <person name="Stajich J.E."/>
            <person name="Zupancic J."/>
            <person name="Zalar P."/>
            <person name="Gunde-Cimerman N."/>
        </authorList>
    </citation>
    <scope>NUCLEOTIDE SEQUENCE [LARGE SCALE GENOMIC DNA]</scope>
    <source>
        <strain evidence="7 8">EXF-2788</strain>
    </source>
</reference>
<comment type="subcellular location">
    <subcellularLocation>
        <location evidence="1">Membrane</location>
        <topology evidence="1">Multi-pass membrane protein</topology>
    </subcellularLocation>
</comment>
<keyword evidence="3 5" id="KW-1133">Transmembrane helix</keyword>
<dbReference type="PROSITE" id="PS50850">
    <property type="entry name" value="MFS"/>
    <property type="match status" value="1"/>
</dbReference>
<feature type="transmembrane region" description="Helical" evidence="5">
    <location>
        <begin position="407"/>
        <end position="432"/>
    </location>
</feature>
<evidence type="ECO:0000313" key="8">
    <source>
        <dbReference type="Proteomes" id="UP000268823"/>
    </source>
</evidence>
<dbReference type="AlphaFoldDB" id="A0A3M7FZF1"/>
<feature type="transmembrane region" description="Helical" evidence="5">
    <location>
        <begin position="468"/>
        <end position="492"/>
    </location>
</feature>
<keyword evidence="4 5" id="KW-0472">Membrane</keyword>
<evidence type="ECO:0000256" key="3">
    <source>
        <dbReference type="ARBA" id="ARBA00022989"/>
    </source>
</evidence>
<feature type="transmembrane region" description="Helical" evidence="5">
    <location>
        <begin position="170"/>
        <end position="190"/>
    </location>
</feature>
<dbReference type="SUPFAM" id="SSF103473">
    <property type="entry name" value="MFS general substrate transporter"/>
    <property type="match status" value="1"/>
</dbReference>
<dbReference type="GO" id="GO:0022857">
    <property type="term" value="F:transmembrane transporter activity"/>
    <property type="evidence" value="ECO:0007669"/>
    <property type="project" value="InterPro"/>
</dbReference>
<dbReference type="Pfam" id="PF07690">
    <property type="entry name" value="MFS_1"/>
    <property type="match status" value="1"/>
</dbReference>
<feature type="transmembrane region" description="Helical" evidence="5">
    <location>
        <begin position="227"/>
        <end position="246"/>
    </location>
</feature>
<gene>
    <name evidence="7" type="ORF">D0861_01764</name>
</gene>
<evidence type="ECO:0000259" key="6">
    <source>
        <dbReference type="PROSITE" id="PS50850"/>
    </source>
</evidence>
<dbReference type="InterPro" id="IPR011701">
    <property type="entry name" value="MFS"/>
</dbReference>
<protein>
    <recommendedName>
        <fullName evidence="6">Major facilitator superfamily (MFS) profile domain-containing protein</fullName>
    </recommendedName>
</protein>
<evidence type="ECO:0000256" key="4">
    <source>
        <dbReference type="ARBA" id="ARBA00023136"/>
    </source>
</evidence>